<dbReference type="Proteomes" id="UP000593562">
    <property type="component" value="Unassembled WGS sequence"/>
</dbReference>
<gene>
    <name evidence="1" type="ORF">HS088_TW14G00379</name>
</gene>
<evidence type="ECO:0000313" key="2">
    <source>
        <dbReference type="Proteomes" id="UP000593562"/>
    </source>
</evidence>
<dbReference type="PANTHER" id="PTHR48237">
    <property type="entry name" value="GAMMA-TUBULIN COMPLEX COMPONENT"/>
    <property type="match status" value="1"/>
</dbReference>
<dbReference type="AlphaFoldDB" id="A0A7J7CQ54"/>
<accession>A0A7J7CQ54</accession>
<keyword evidence="2" id="KW-1185">Reference proteome</keyword>
<proteinExistence type="predicted"/>
<comment type="caution">
    <text evidence="1">The sequence shown here is derived from an EMBL/GenBank/DDBJ whole genome shotgun (WGS) entry which is preliminary data.</text>
</comment>
<dbReference type="InParanoid" id="A0A7J7CQ54"/>
<organism evidence="1 2">
    <name type="scientific">Tripterygium wilfordii</name>
    <name type="common">Thunder God vine</name>
    <dbReference type="NCBI Taxonomy" id="458696"/>
    <lineage>
        <taxon>Eukaryota</taxon>
        <taxon>Viridiplantae</taxon>
        <taxon>Streptophyta</taxon>
        <taxon>Embryophyta</taxon>
        <taxon>Tracheophyta</taxon>
        <taxon>Spermatophyta</taxon>
        <taxon>Magnoliopsida</taxon>
        <taxon>eudicotyledons</taxon>
        <taxon>Gunneridae</taxon>
        <taxon>Pentapetalae</taxon>
        <taxon>rosids</taxon>
        <taxon>fabids</taxon>
        <taxon>Celastrales</taxon>
        <taxon>Celastraceae</taxon>
        <taxon>Tripterygium</taxon>
    </lineage>
</organism>
<evidence type="ECO:0000313" key="1">
    <source>
        <dbReference type="EMBL" id="KAF5736243.1"/>
    </source>
</evidence>
<reference evidence="1 2" key="1">
    <citation type="journal article" date="2020" name="Nat. Commun.">
        <title>Genome of Tripterygium wilfordii and identification of cytochrome P450 involved in triptolide biosynthesis.</title>
        <authorList>
            <person name="Tu L."/>
            <person name="Su P."/>
            <person name="Zhang Z."/>
            <person name="Gao L."/>
            <person name="Wang J."/>
            <person name="Hu T."/>
            <person name="Zhou J."/>
            <person name="Zhang Y."/>
            <person name="Zhao Y."/>
            <person name="Liu Y."/>
            <person name="Song Y."/>
            <person name="Tong Y."/>
            <person name="Lu Y."/>
            <person name="Yang J."/>
            <person name="Xu C."/>
            <person name="Jia M."/>
            <person name="Peters R.J."/>
            <person name="Huang L."/>
            <person name="Gao W."/>
        </authorList>
    </citation>
    <scope>NUCLEOTIDE SEQUENCE [LARGE SCALE GENOMIC DNA]</scope>
    <source>
        <strain evidence="2">cv. XIE 37</strain>
        <tissue evidence="1">Leaf</tissue>
    </source>
</reference>
<protein>
    <submittedName>
        <fullName evidence="1">Uncharacterized protein</fullName>
    </submittedName>
</protein>
<dbReference type="FunCoup" id="A0A7J7CQ54">
    <property type="interactions" value="720"/>
</dbReference>
<name>A0A7J7CQ54_TRIWF</name>
<dbReference type="EMBL" id="JAAARO010000014">
    <property type="protein sequence ID" value="KAF5736243.1"/>
    <property type="molecule type" value="Genomic_DNA"/>
</dbReference>
<sequence length="130" mass="14749">MSVGFAPYLRVSLYVLDPCVHLMDIYVQDFLISIKLLVLHRAKMVGRGELAMKFDLKMLRALGLILMEHLKGKLEDLSLVPDLPQPSLFMDGCNLLKSELEGIMSIEELKACIIDDSQKKWAKSVVETER</sequence>
<dbReference type="PANTHER" id="PTHR48237:SF1">
    <property type="entry name" value="SPC97_SPC98 FAMILY OF SPINDLE POLE BODY (SBP) COMPONENT"/>
    <property type="match status" value="1"/>
</dbReference>